<dbReference type="SUPFAM" id="SSF53335">
    <property type="entry name" value="S-adenosyl-L-methionine-dependent methyltransferases"/>
    <property type="match status" value="1"/>
</dbReference>
<evidence type="ECO:0000256" key="3">
    <source>
        <dbReference type="ARBA" id="ARBA00022679"/>
    </source>
</evidence>
<keyword evidence="2 6" id="KW-0489">Methyltransferase</keyword>
<dbReference type="Proteomes" id="UP000528457">
    <property type="component" value="Unassembled WGS sequence"/>
</dbReference>
<name>A0A7X0JXW3_9GAMM</name>
<dbReference type="InterPro" id="IPR029063">
    <property type="entry name" value="SAM-dependent_MTases_sf"/>
</dbReference>
<keyword evidence="7" id="KW-1185">Reference proteome</keyword>
<proteinExistence type="predicted"/>
<gene>
    <name evidence="6" type="ORF">HNR48_003738</name>
</gene>
<sequence length="310" mass="35517">MTIDKNPLQQEISQNLKKLPKYVSRVFHGRGRFFPSLEEVNVEWYPPVLFVQCYQDQLGDDAVAALKAVFDEHSFIETVLLQVRPWPDVENEILFTRSNAEQQLPLEFEAPLSDGLMCQISLGKNRNTGVFPDMRSGWSWVQKHAEGKRVLNLFSYTSIFSLFALQGGARKVVNVDMCGSATKTAQYNHELNDLLGERVSIWKRDILKSNSQLAKQSKFDIIILDPPPFQKGSFRGWPDYQKLLRRCVNYLREGGVILVALNNQQVTFDEFERDIRDVIESIRSIAQIGLAEEIKELEPEKGLKLALIEL</sequence>
<dbReference type="GO" id="GO:0032259">
    <property type="term" value="P:methylation"/>
    <property type="evidence" value="ECO:0007669"/>
    <property type="project" value="UniProtKB-KW"/>
</dbReference>
<dbReference type="Gene3D" id="3.40.50.150">
    <property type="entry name" value="Vaccinia Virus protein VP39"/>
    <property type="match status" value="1"/>
</dbReference>
<evidence type="ECO:0000256" key="4">
    <source>
        <dbReference type="ARBA" id="ARBA00022691"/>
    </source>
</evidence>
<dbReference type="GO" id="GO:0006364">
    <property type="term" value="P:rRNA processing"/>
    <property type="evidence" value="ECO:0007669"/>
    <property type="project" value="UniProtKB-KW"/>
</dbReference>
<dbReference type="EC" id="2.1.1.191" evidence="6"/>
<dbReference type="PANTHER" id="PTHR43042:SF3">
    <property type="entry name" value="RIBOSOMAL RNA LARGE SUBUNIT METHYLTRANSFERASE YWBD-RELATED"/>
    <property type="match status" value="1"/>
</dbReference>
<comment type="caution">
    <text evidence="6">The sequence shown here is derived from an EMBL/GenBank/DDBJ whole genome shotgun (WGS) entry which is preliminary data.</text>
</comment>
<dbReference type="AlphaFoldDB" id="A0A7X0JXW3"/>
<dbReference type="EMBL" id="JACHHT010000003">
    <property type="protein sequence ID" value="MBB6523436.1"/>
    <property type="molecule type" value="Genomic_DNA"/>
</dbReference>
<dbReference type="Pfam" id="PF10672">
    <property type="entry name" value="Methyltrans_SAM"/>
    <property type="match status" value="1"/>
</dbReference>
<evidence type="ECO:0000259" key="5">
    <source>
        <dbReference type="Pfam" id="PF10672"/>
    </source>
</evidence>
<feature type="domain" description="S-adenosylmethionine-dependent methyltransferase" evidence="5">
    <location>
        <begin position="25"/>
        <end position="307"/>
    </location>
</feature>
<evidence type="ECO:0000313" key="6">
    <source>
        <dbReference type="EMBL" id="MBB6523436.1"/>
    </source>
</evidence>
<dbReference type="PANTHER" id="PTHR43042">
    <property type="entry name" value="SAM-DEPENDENT METHYLTRANSFERASE"/>
    <property type="match status" value="1"/>
</dbReference>
<dbReference type="InterPro" id="IPR019614">
    <property type="entry name" value="SAM-dep_methyl-trfase"/>
</dbReference>
<evidence type="ECO:0000313" key="7">
    <source>
        <dbReference type="Proteomes" id="UP000528457"/>
    </source>
</evidence>
<accession>A0A7X0JXW3</accession>
<protein>
    <submittedName>
        <fullName evidence="6">23S rRNA (Cytosine1962-C5)-methyltransferase</fullName>
        <ecNumber evidence="6">2.1.1.191</ecNumber>
    </submittedName>
</protein>
<dbReference type="CDD" id="cd02440">
    <property type="entry name" value="AdoMet_MTases"/>
    <property type="match status" value="1"/>
</dbReference>
<keyword evidence="4" id="KW-0949">S-adenosyl-L-methionine</keyword>
<dbReference type="GO" id="GO:0008168">
    <property type="term" value="F:methyltransferase activity"/>
    <property type="evidence" value="ECO:0007669"/>
    <property type="project" value="UniProtKB-KW"/>
</dbReference>
<dbReference type="RefSeq" id="WP_166847845.1">
    <property type="nucleotide sequence ID" value="NZ_JAAONY010000003.1"/>
</dbReference>
<keyword evidence="1" id="KW-0698">rRNA processing</keyword>
<organism evidence="6 7">
    <name type="scientific">Pseudoteredinibacter isoporae</name>
    <dbReference type="NCBI Taxonomy" id="570281"/>
    <lineage>
        <taxon>Bacteria</taxon>
        <taxon>Pseudomonadati</taxon>
        <taxon>Pseudomonadota</taxon>
        <taxon>Gammaproteobacteria</taxon>
        <taxon>Cellvibrionales</taxon>
        <taxon>Cellvibrionaceae</taxon>
        <taxon>Pseudoteredinibacter</taxon>
    </lineage>
</organism>
<keyword evidence="3 6" id="KW-0808">Transferase</keyword>
<evidence type="ECO:0000256" key="1">
    <source>
        <dbReference type="ARBA" id="ARBA00022552"/>
    </source>
</evidence>
<evidence type="ECO:0000256" key="2">
    <source>
        <dbReference type="ARBA" id="ARBA00022603"/>
    </source>
</evidence>
<reference evidence="6 7" key="1">
    <citation type="submission" date="2020-08" db="EMBL/GenBank/DDBJ databases">
        <title>Genomic Encyclopedia of Type Strains, Phase IV (KMG-IV): sequencing the most valuable type-strain genomes for metagenomic binning, comparative biology and taxonomic classification.</title>
        <authorList>
            <person name="Goeker M."/>
        </authorList>
    </citation>
    <scope>NUCLEOTIDE SEQUENCE [LARGE SCALE GENOMIC DNA]</scope>
    <source>
        <strain evidence="6 7">DSM 22368</strain>
    </source>
</reference>
<dbReference type="InParanoid" id="A0A7X0JXW3"/>